<name>A0A4Q2R9X9_9HYPH</name>
<evidence type="ECO:0000256" key="1">
    <source>
        <dbReference type="SAM" id="Phobius"/>
    </source>
</evidence>
<protein>
    <submittedName>
        <fullName evidence="2">Uncharacterized protein</fullName>
    </submittedName>
</protein>
<dbReference type="RefSeq" id="WP_129221345.1">
    <property type="nucleotide sequence ID" value="NZ_QYBC01000021.1"/>
</dbReference>
<dbReference type="Proteomes" id="UP000289411">
    <property type="component" value="Unassembled WGS sequence"/>
</dbReference>
<comment type="caution">
    <text evidence="2">The sequence shown here is derived from an EMBL/GenBank/DDBJ whole genome shotgun (WGS) entry which is preliminary data.</text>
</comment>
<evidence type="ECO:0000313" key="2">
    <source>
        <dbReference type="EMBL" id="RYB02334.1"/>
    </source>
</evidence>
<keyword evidence="3" id="KW-1185">Reference proteome</keyword>
<keyword evidence="1" id="KW-0472">Membrane</keyword>
<dbReference type="EMBL" id="QYBC01000021">
    <property type="protein sequence ID" value="RYB02334.1"/>
    <property type="molecule type" value="Genomic_DNA"/>
</dbReference>
<keyword evidence="1" id="KW-1133">Transmembrane helix</keyword>
<reference evidence="2 3" key="2">
    <citation type="submission" date="2019-02" db="EMBL/GenBank/DDBJ databases">
        <title>'Lichenibacterium ramalinii' gen. nov. sp. nov., 'Lichenibacterium minor' gen. nov. sp. nov.</title>
        <authorList>
            <person name="Pankratov T."/>
        </authorList>
    </citation>
    <scope>NUCLEOTIDE SEQUENCE [LARGE SCALE GENOMIC DNA]</scope>
    <source>
        <strain evidence="2 3">RmlP001</strain>
    </source>
</reference>
<accession>A0A4Q2R9X9</accession>
<proteinExistence type="predicted"/>
<keyword evidence="1" id="KW-0812">Transmembrane</keyword>
<gene>
    <name evidence="2" type="ORF">D3272_21910</name>
</gene>
<reference evidence="2 3" key="1">
    <citation type="submission" date="2018-09" db="EMBL/GenBank/DDBJ databases">
        <authorList>
            <person name="Grouzdev D.S."/>
            <person name="Krutkina M.S."/>
        </authorList>
    </citation>
    <scope>NUCLEOTIDE SEQUENCE [LARGE SCALE GENOMIC DNA]</scope>
    <source>
        <strain evidence="2 3">RmlP001</strain>
    </source>
</reference>
<dbReference type="AlphaFoldDB" id="A0A4Q2R9X9"/>
<evidence type="ECO:0000313" key="3">
    <source>
        <dbReference type="Proteomes" id="UP000289411"/>
    </source>
</evidence>
<dbReference type="OrthoDB" id="7585861at2"/>
<organism evidence="2 3">
    <name type="scientific">Lichenibacterium ramalinae</name>
    <dbReference type="NCBI Taxonomy" id="2316527"/>
    <lineage>
        <taxon>Bacteria</taxon>
        <taxon>Pseudomonadati</taxon>
        <taxon>Pseudomonadota</taxon>
        <taxon>Alphaproteobacteria</taxon>
        <taxon>Hyphomicrobiales</taxon>
        <taxon>Lichenihabitantaceae</taxon>
        <taxon>Lichenibacterium</taxon>
    </lineage>
</organism>
<sequence length="80" mass="8364">MVDKSYMLEKPPGPSPAKRYLDQVVVPFAMDVAGAGEVAVQNLSQRTGVRPAVLVGGMAGGVALLVVLAVRRGRRPALAH</sequence>
<feature type="transmembrane region" description="Helical" evidence="1">
    <location>
        <begin position="52"/>
        <end position="70"/>
    </location>
</feature>